<evidence type="ECO:0000256" key="1">
    <source>
        <dbReference type="ARBA" id="ARBA00008876"/>
    </source>
</evidence>
<evidence type="ECO:0000313" key="4">
    <source>
        <dbReference type="EMBL" id="CCO07061.1"/>
    </source>
</evidence>
<comment type="similarity">
    <text evidence="1">Belongs to the class-I fumarase family.</text>
</comment>
<dbReference type="InterPro" id="IPR036660">
    <property type="entry name" value="Fe-S_hydroAse_TtdB_cat_sf"/>
</dbReference>
<dbReference type="RefSeq" id="WP_008409771.1">
    <property type="nucleotide sequence ID" value="NZ_CAOS01000003.1"/>
</dbReference>
<dbReference type="Pfam" id="PF05683">
    <property type="entry name" value="Fumerase_C"/>
    <property type="match status" value="1"/>
</dbReference>
<dbReference type="OrthoDB" id="9798978at2"/>
<comment type="caution">
    <text evidence="4">The sequence shown here is derived from an EMBL/GenBank/DDBJ whole genome shotgun (WGS) entry which is preliminary data.</text>
</comment>
<sequence>MTRVCLTTPLSDAAVANLRIGQQVLINGVIYTGRDAAHKRLVELLEQGKDLPVDLRGQIIYYVGPSPAPPGKVIGSAGPTTAGRMDAYTPRLIELGLKGMIGKGARSETVKEAMQKYRAVYFAAVGGAAALIAKCIKQAEVVAYADLGPEAIYKLTVQDFPAIVVNDAYGGDLYQEGRKIYAEE</sequence>
<dbReference type="GO" id="GO:0016836">
    <property type="term" value="F:hydro-lyase activity"/>
    <property type="evidence" value="ECO:0007669"/>
    <property type="project" value="InterPro"/>
</dbReference>
<dbReference type="NCBIfam" id="NF005310">
    <property type="entry name" value="PRK06842.1"/>
    <property type="match status" value="1"/>
</dbReference>
<reference evidence="4 5" key="1">
    <citation type="journal article" date="2013" name="Genome Announc.">
        <title>Genome Sequence of the Sulfate-Reducing Bacterium Desulfotomaculum hydrothermale Lam5(T).</title>
        <authorList>
            <person name="Amin O."/>
            <person name="Fardeau M.L."/>
            <person name="Valette O."/>
            <person name="Hirschler-Rea A."/>
            <person name="Barbe V."/>
            <person name="Medigue C."/>
            <person name="Vacherie B."/>
            <person name="Ollivier B."/>
            <person name="Bertin P.N."/>
            <person name="Dolla A."/>
        </authorList>
    </citation>
    <scope>NUCLEOTIDE SEQUENCE [LARGE SCALE GENOMIC DNA]</scope>
    <source>
        <strain evidence="5">Lam5 / DSM 18033</strain>
    </source>
</reference>
<accession>K8EE36</accession>
<dbReference type="SUPFAM" id="SSF117457">
    <property type="entry name" value="FumA C-terminal domain-like"/>
    <property type="match status" value="1"/>
</dbReference>
<keyword evidence="5" id="KW-1185">Reference proteome</keyword>
<keyword evidence="2 4" id="KW-0456">Lyase</keyword>
<dbReference type="eggNOG" id="COG1838">
    <property type="taxonomic scope" value="Bacteria"/>
</dbReference>
<dbReference type="Proteomes" id="UP000009315">
    <property type="component" value="Unassembled WGS sequence"/>
</dbReference>
<organism evidence="4 5">
    <name type="scientific">Desulforamulus hydrothermalis Lam5 = DSM 18033</name>
    <dbReference type="NCBI Taxonomy" id="1121428"/>
    <lineage>
        <taxon>Bacteria</taxon>
        <taxon>Bacillati</taxon>
        <taxon>Bacillota</taxon>
        <taxon>Clostridia</taxon>
        <taxon>Eubacteriales</taxon>
        <taxon>Peptococcaceae</taxon>
        <taxon>Desulforamulus</taxon>
    </lineage>
</organism>
<dbReference type="InterPro" id="IPR004647">
    <property type="entry name" value="Fe-S_hydro-lyase_TtdB-typ_cat"/>
</dbReference>
<dbReference type="Gene3D" id="3.20.130.10">
    <property type="entry name" value="Fe-S hydro-lyase, tartrate dehydratase beta-type, catalytic domain"/>
    <property type="match status" value="1"/>
</dbReference>
<dbReference type="STRING" id="1121428.DESHY_110005"/>
<dbReference type="NCBIfam" id="TIGR00723">
    <property type="entry name" value="ttdB_fumA_fumB"/>
    <property type="match status" value="1"/>
</dbReference>
<protein>
    <submittedName>
        <fullName evidence="4">Hydro-lyase, Fe-S type, tartrate/fumarate subfamily, beta subunit</fullName>
    </submittedName>
</protein>
<gene>
    <name evidence="4" type="ORF">DESHY_110005</name>
</gene>
<proteinExistence type="inferred from homology"/>
<evidence type="ECO:0000313" key="5">
    <source>
        <dbReference type="Proteomes" id="UP000009315"/>
    </source>
</evidence>
<name>K8EE36_9FIRM</name>
<dbReference type="PANTHER" id="PTHR43351:SF2">
    <property type="entry name" value="L(+)-TARTRATE DEHYDRATASE SUBUNIT BETA-RELATED"/>
    <property type="match status" value="1"/>
</dbReference>
<feature type="domain" description="Fe-S hydro-lyase tartrate dehydratase beta-type catalytic" evidence="3">
    <location>
        <begin position="2"/>
        <end position="176"/>
    </location>
</feature>
<dbReference type="EMBL" id="CAOS01000003">
    <property type="protein sequence ID" value="CCO07061.1"/>
    <property type="molecule type" value="Genomic_DNA"/>
</dbReference>
<dbReference type="PANTHER" id="PTHR43351">
    <property type="entry name" value="L(+)-TARTRATE DEHYDRATASE SUBUNIT BETA"/>
    <property type="match status" value="1"/>
</dbReference>
<evidence type="ECO:0000259" key="3">
    <source>
        <dbReference type="Pfam" id="PF05683"/>
    </source>
</evidence>
<dbReference type="AlphaFoldDB" id="K8EE36"/>
<evidence type="ECO:0000256" key="2">
    <source>
        <dbReference type="ARBA" id="ARBA00023239"/>
    </source>
</evidence>